<dbReference type="PRINTS" id="PR00111">
    <property type="entry name" value="ABHYDROLASE"/>
</dbReference>
<dbReference type="UniPathway" id="UPA01057">
    <property type="reaction ID" value="UER00900"/>
</dbReference>
<comment type="catalytic activity">
    <reaction evidence="3">
        <text>5-enolpyruvoyl-6-hydroxy-2-succinyl-cyclohex-3-ene-1-carboxylate = (1R,6R)-6-hydroxy-2-succinyl-cyclohexa-2,4-diene-1-carboxylate + pyruvate</text>
        <dbReference type="Rhea" id="RHEA:25597"/>
        <dbReference type="ChEBI" id="CHEBI:15361"/>
        <dbReference type="ChEBI" id="CHEBI:58689"/>
        <dbReference type="ChEBI" id="CHEBI:58818"/>
        <dbReference type="EC" id="4.2.99.20"/>
    </reaction>
</comment>
<dbReference type="UniPathway" id="UPA00079"/>
<evidence type="ECO:0000256" key="1">
    <source>
        <dbReference type="ARBA" id="ARBA00022428"/>
    </source>
</evidence>
<keyword evidence="1 3" id="KW-0474">Menaquinone biosynthesis</keyword>
<organism evidence="5 6">
    <name type="scientific">Falsibacillus albus</name>
    <dbReference type="NCBI Taxonomy" id="2478915"/>
    <lineage>
        <taxon>Bacteria</taxon>
        <taxon>Bacillati</taxon>
        <taxon>Bacillota</taxon>
        <taxon>Bacilli</taxon>
        <taxon>Bacillales</taxon>
        <taxon>Bacillaceae</taxon>
        <taxon>Falsibacillus</taxon>
    </lineage>
</organism>
<dbReference type="Proteomes" id="UP000276770">
    <property type="component" value="Unassembled WGS sequence"/>
</dbReference>
<dbReference type="InterPro" id="IPR022485">
    <property type="entry name" value="SHCHC_synthase_MenH"/>
</dbReference>
<evidence type="ECO:0000256" key="3">
    <source>
        <dbReference type="HAMAP-Rule" id="MF_01660"/>
    </source>
</evidence>
<reference evidence="5 6" key="1">
    <citation type="submission" date="2018-10" db="EMBL/GenBank/DDBJ databases">
        <title>Falsibacillus sp. genome draft.</title>
        <authorList>
            <person name="Shi S."/>
        </authorList>
    </citation>
    <scope>NUCLEOTIDE SEQUENCE [LARGE SCALE GENOMIC DNA]</scope>
    <source>
        <strain evidence="5 6">GY 10110</strain>
    </source>
</reference>
<name>A0A3L7K895_9BACI</name>
<dbReference type="GO" id="GO:0070205">
    <property type="term" value="F:2-succinyl-6-hydroxy-2,4-cyclohexadiene-1-carboxylate synthase activity"/>
    <property type="evidence" value="ECO:0007669"/>
    <property type="project" value="UniProtKB-UniRule"/>
</dbReference>
<evidence type="ECO:0000313" key="5">
    <source>
        <dbReference type="EMBL" id="RLQ98301.1"/>
    </source>
</evidence>
<proteinExistence type="inferred from homology"/>
<comment type="pathway">
    <text evidence="3">Quinol/quinone metabolism; menaquinone biosynthesis.</text>
</comment>
<accession>A0A3L7K895</accession>
<comment type="function">
    <text evidence="3">Catalyzes a proton abstraction reaction that results in 2,5-elimination of pyruvate from 2-succinyl-5-enolpyruvyl-6-hydroxy-3-cyclohexene-1-carboxylate (SEPHCHC) and the formation of 2-succinyl-6-hydroxy-2,4-cyclohexadiene-1-carboxylate (SHCHC).</text>
</comment>
<dbReference type="EMBL" id="RCVZ01000001">
    <property type="protein sequence ID" value="RLQ98301.1"/>
    <property type="molecule type" value="Genomic_DNA"/>
</dbReference>
<protein>
    <recommendedName>
        <fullName evidence="3">Putative 2-succinyl-6-hydroxy-2,4-cyclohexadiene-1-carboxylate synthase</fullName>
        <shortName evidence="3">SHCHC synthase</shortName>
        <ecNumber evidence="3">4.2.99.20</ecNumber>
    </recommendedName>
</protein>
<evidence type="ECO:0000256" key="2">
    <source>
        <dbReference type="ARBA" id="ARBA00023239"/>
    </source>
</evidence>
<keyword evidence="2 3" id="KW-0456">Lyase</keyword>
<gene>
    <name evidence="3 5" type="primary">menH</name>
    <name evidence="5" type="ORF">D9X91_00130</name>
</gene>
<dbReference type="InterPro" id="IPR029058">
    <property type="entry name" value="AB_hydrolase_fold"/>
</dbReference>
<comment type="similarity">
    <text evidence="3">Belongs to the AB hydrolase superfamily. MenH family.</text>
</comment>
<dbReference type="EC" id="4.2.99.20" evidence="3"/>
<dbReference type="OrthoDB" id="9808398at2"/>
<evidence type="ECO:0000259" key="4">
    <source>
        <dbReference type="Pfam" id="PF00561"/>
    </source>
</evidence>
<comment type="pathway">
    <text evidence="3">Quinol/quinone metabolism; 1,4-dihydroxy-2-naphthoate biosynthesis; 1,4-dihydroxy-2-naphthoate from chorismate: step 3/7.</text>
</comment>
<dbReference type="Gene3D" id="3.40.50.1820">
    <property type="entry name" value="alpha/beta hydrolase"/>
    <property type="match status" value="1"/>
</dbReference>
<comment type="caution">
    <text evidence="5">The sequence shown here is derived from an EMBL/GenBank/DDBJ whole genome shotgun (WGS) entry which is preliminary data.</text>
</comment>
<sequence>MNIKSVQYHVDVVGAGDPIVLLHGFTGDGTTWSETVRHISHHHKVILIDIIGHGKSDAPTNLERYDIQCAAEDLAEILNNLNIKKADFLGYSMGGRLALTFAILFPTRVNRLILESSTPGIKSEMERSERRQKDSALARRILDEGMVAFVDYWEDIPLFSSQKRLPEEVQKNIRMQRLGNSPIGLSNSLLGMGTGSQPSWWERLNAIELPVLITAGGLDRKFCLIGKDMQDHLKNAQYKEIPHCGHAIHVEDPQKFGTIIEEFLNNT</sequence>
<dbReference type="PANTHER" id="PTHR42916:SF1">
    <property type="entry name" value="PROTEIN PHYLLO, CHLOROPLASTIC"/>
    <property type="match status" value="1"/>
</dbReference>
<dbReference type="Pfam" id="PF00561">
    <property type="entry name" value="Abhydrolase_1"/>
    <property type="match status" value="1"/>
</dbReference>
<feature type="domain" description="AB hydrolase-1" evidence="4">
    <location>
        <begin position="18"/>
        <end position="253"/>
    </location>
</feature>
<dbReference type="HAMAP" id="MF_01660">
    <property type="entry name" value="MenH"/>
    <property type="match status" value="1"/>
</dbReference>
<dbReference type="SUPFAM" id="SSF53474">
    <property type="entry name" value="alpha/beta-Hydrolases"/>
    <property type="match status" value="1"/>
</dbReference>
<dbReference type="PANTHER" id="PTHR42916">
    <property type="entry name" value="2-SUCCINYL-5-ENOLPYRUVYL-6-HYDROXY-3-CYCLOHEXENE-1-CARBOXYLATE SYNTHASE"/>
    <property type="match status" value="1"/>
</dbReference>
<comment type="subunit">
    <text evidence="3">Monomer.</text>
</comment>
<dbReference type="AlphaFoldDB" id="A0A3L7K895"/>
<keyword evidence="6" id="KW-1185">Reference proteome</keyword>
<dbReference type="GO" id="GO:0009234">
    <property type="term" value="P:menaquinone biosynthetic process"/>
    <property type="evidence" value="ECO:0007669"/>
    <property type="project" value="UniProtKB-UniRule"/>
</dbReference>
<evidence type="ECO:0000313" key="6">
    <source>
        <dbReference type="Proteomes" id="UP000276770"/>
    </source>
</evidence>
<dbReference type="NCBIfam" id="TIGR03695">
    <property type="entry name" value="menH_SHCHC"/>
    <property type="match status" value="1"/>
</dbReference>
<dbReference type="InterPro" id="IPR000073">
    <property type="entry name" value="AB_hydrolase_1"/>
</dbReference>